<accession>A0A1C3RE81</accession>
<reference evidence="1 2" key="1">
    <citation type="submission" date="2016-07" db="EMBL/GenBank/DDBJ databases">
        <authorList>
            <person name="Lefevre C.T."/>
        </authorList>
    </citation>
    <scope>NUCLEOTIDE SEQUENCE [LARGE SCALE GENOMIC DNA]</scope>
    <source>
        <strain evidence="1">PR1</strain>
    </source>
</reference>
<dbReference type="AlphaFoldDB" id="A0A1C3RE81"/>
<dbReference type="Proteomes" id="UP000231658">
    <property type="component" value="Unassembled WGS sequence"/>
</dbReference>
<name>A0A1C3RE81_9PROT</name>
<keyword evidence="2" id="KW-1185">Reference proteome</keyword>
<evidence type="ECO:0000313" key="1">
    <source>
        <dbReference type="EMBL" id="SCA55538.1"/>
    </source>
</evidence>
<proteinExistence type="predicted"/>
<organism evidence="1 2">
    <name type="scientific">Candidatus Terasakiella magnetica</name>
    <dbReference type="NCBI Taxonomy" id="1867952"/>
    <lineage>
        <taxon>Bacteria</taxon>
        <taxon>Pseudomonadati</taxon>
        <taxon>Pseudomonadota</taxon>
        <taxon>Alphaproteobacteria</taxon>
        <taxon>Rhodospirillales</taxon>
        <taxon>Terasakiellaceae</taxon>
        <taxon>Terasakiella</taxon>
    </lineage>
</organism>
<sequence length="170" mass="18885">MLDKRDTYQFDKPNDLMSKFVVEEDDIDLFDDEPDEDDFELFGDDPIGQEEPLLNMPSDEDILKAAENFKDAFAGEEQALSAASGAIVLHQHLSSSGYKTDLSLNDNLAVVLGYTDEGDDECELLEAVESILTQMVSMNKDFGFSSFTVGPVRTLIMDGKIMIEVNLITV</sequence>
<evidence type="ECO:0000313" key="2">
    <source>
        <dbReference type="Proteomes" id="UP000231658"/>
    </source>
</evidence>
<gene>
    <name evidence="1" type="ORF">MTBPR1_100179</name>
</gene>
<dbReference type="EMBL" id="FLYE01000002">
    <property type="protein sequence ID" value="SCA55538.1"/>
    <property type="molecule type" value="Genomic_DNA"/>
</dbReference>
<protein>
    <submittedName>
        <fullName evidence="1">Uncharacterized protein</fullName>
    </submittedName>
</protein>
<dbReference type="RefSeq" id="WP_069186244.1">
    <property type="nucleotide sequence ID" value="NZ_FLYE01000002.1"/>
</dbReference>
<dbReference type="OrthoDB" id="9834043at2"/>